<sequence>MPVTYILTCEHAGNEVPEEYEYLFKGKEEILYTHKAIDFGALRLAKHLASETRLPLYCTTVSRLLAEANRSPDSEELFSEYSKDLSEKDKKILLGKIYYPHRDKVEKKVQGEIAAGNQVVHLAVHTFTPAMDGEVREADIGILFDPDRNWEATLARKLKDYFTEQNPDRKILYNSPYAGTADGFPTYLRKKFTDEQYAGFELEVNQKFFLNGEPDVWQQVVAEVTSAFKSLMDNKISVNDAEL</sequence>
<gene>
    <name evidence="1" type="ORF">ACFSKP_14625</name>
</gene>
<dbReference type="Proteomes" id="UP001597374">
    <property type="component" value="Unassembled WGS sequence"/>
</dbReference>
<dbReference type="SUPFAM" id="SSF53187">
    <property type="entry name" value="Zn-dependent exopeptidases"/>
    <property type="match status" value="1"/>
</dbReference>
<dbReference type="RefSeq" id="WP_250430437.1">
    <property type="nucleotide sequence ID" value="NZ_JALPRR010000003.1"/>
</dbReference>
<keyword evidence="2" id="KW-1185">Reference proteome</keyword>
<proteinExistence type="predicted"/>
<evidence type="ECO:0000313" key="1">
    <source>
        <dbReference type="EMBL" id="MFD2247500.1"/>
    </source>
</evidence>
<accession>A0ABW5CZM7</accession>
<dbReference type="Pfam" id="PF05013">
    <property type="entry name" value="FGase"/>
    <property type="match status" value="1"/>
</dbReference>
<name>A0ABW5CZM7_9BACT</name>
<organism evidence="1 2">
    <name type="scientific">Pontibacter ruber</name>
    <dbReference type="NCBI Taxonomy" id="1343895"/>
    <lineage>
        <taxon>Bacteria</taxon>
        <taxon>Pseudomonadati</taxon>
        <taxon>Bacteroidota</taxon>
        <taxon>Cytophagia</taxon>
        <taxon>Cytophagales</taxon>
        <taxon>Hymenobacteraceae</taxon>
        <taxon>Pontibacter</taxon>
    </lineage>
</organism>
<dbReference type="EMBL" id="JBHUIM010000002">
    <property type="protein sequence ID" value="MFD2247500.1"/>
    <property type="molecule type" value="Genomic_DNA"/>
</dbReference>
<protein>
    <submittedName>
        <fullName evidence="1">N-formylglutamate amidohydrolase</fullName>
    </submittedName>
</protein>
<comment type="caution">
    <text evidence="1">The sequence shown here is derived from an EMBL/GenBank/DDBJ whole genome shotgun (WGS) entry which is preliminary data.</text>
</comment>
<reference evidence="2" key="1">
    <citation type="journal article" date="2019" name="Int. J. Syst. Evol. Microbiol.">
        <title>The Global Catalogue of Microorganisms (GCM) 10K type strain sequencing project: providing services to taxonomists for standard genome sequencing and annotation.</title>
        <authorList>
            <consortium name="The Broad Institute Genomics Platform"/>
            <consortium name="The Broad Institute Genome Sequencing Center for Infectious Disease"/>
            <person name="Wu L."/>
            <person name="Ma J."/>
        </authorList>
    </citation>
    <scope>NUCLEOTIDE SEQUENCE [LARGE SCALE GENOMIC DNA]</scope>
    <source>
        <strain evidence="2">CGMCC 4.1782</strain>
    </source>
</reference>
<dbReference type="InterPro" id="IPR007709">
    <property type="entry name" value="N-FG_amidohydro"/>
</dbReference>
<evidence type="ECO:0000313" key="2">
    <source>
        <dbReference type="Proteomes" id="UP001597374"/>
    </source>
</evidence>
<dbReference type="Gene3D" id="3.40.630.40">
    <property type="entry name" value="Zn-dependent exopeptidases"/>
    <property type="match status" value="1"/>
</dbReference>